<reference evidence="3" key="1">
    <citation type="submission" date="2022-06" db="EMBL/GenBank/DDBJ databases">
        <title>Sphingomicrobium sedimins sp. nov., a marine bacterium isolated from tidal flat.</title>
        <authorList>
            <person name="Kim C.-H."/>
            <person name="Yoo Y."/>
            <person name="Kim J.-J."/>
        </authorList>
    </citation>
    <scope>NUCLEOTIDE SEQUENCE</scope>
    <source>
        <strain evidence="3">GRR-S6-50</strain>
    </source>
</reference>
<feature type="transmembrane region" description="Helical" evidence="1">
    <location>
        <begin position="29"/>
        <end position="53"/>
    </location>
</feature>
<dbReference type="PIRSF" id="PIRSF026631">
    <property type="entry name" value="UCP026631"/>
    <property type="match status" value="1"/>
</dbReference>
<evidence type="ECO:0000313" key="4">
    <source>
        <dbReference type="Proteomes" id="UP001155128"/>
    </source>
</evidence>
<keyword evidence="4" id="KW-1185">Reference proteome</keyword>
<keyword evidence="1" id="KW-0812">Transmembrane</keyword>
<name>A0A9X2EJ45_9SPHN</name>
<feature type="domain" description="YdbS-like PH" evidence="2">
    <location>
        <begin position="80"/>
        <end position="162"/>
    </location>
</feature>
<feature type="transmembrane region" description="Helical" evidence="1">
    <location>
        <begin position="259"/>
        <end position="282"/>
    </location>
</feature>
<protein>
    <submittedName>
        <fullName evidence="3">PH domain-containing protein</fullName>
    </submittedName>
</protein>
<dbReference type="Pfam" id="PF03703">
    <property type="entry name" value="bPH_2"/>
    <property type="match status" value="2"/>
</dbReference>
<gene>
    <name evidence="3" type="ORF">NDO55_11560</name>
</gene>
<keyword evidence="1" id="KW-1133">Transmembrane helix</keyword>
<dbReference type="PANTHER" id="PTHR34473">
    <property type="entry name" value="UPF0699 TRANSMEMBRANE PROTEIN YDBS"/>
    <property type="match status" value="1"/>
</dbReference>
<feature type="domain" description="YdbS-like PH" evidence="2">
    <location>
        <begin position="451"/>
        <end position="529"/>
    </location>
</feature>
<feature type="transmembrane region" description="Helical" evidence="1">
    <location>
        <begin position="203"/>
        <end position="223"/>
    </location>
</feature>
<organism evidence="3 4">
    <name type="scientific">Sphingomicrobium sediminis</name>
    <dbReference type="NCBI Taxonomy" id="2950949"/>
    <lineage>
        <taxon>Bacteria</taxon>
        <taxon>Pseudomonadati</taxon>
        <taxon>Pseudomonadota</taxon>
        <taxon>Alphaproteobacteria</taxon>
        <taxon>Sphingomonadales</taxon>
        <taxon>Sphingomonadaceae</taxon>
        <taxon>Sphingomicrobium</taxon>
    </lineage>
</organism>
<sequence>MSEAGGQISEAPAGLPATETGERERLHPLTFFTGLGAALRNAWGAVLGGIFFISQGRAWIAFMLVGVVLVASLVSILLRYLSFSYRVEDDEIDMASGILNRNQRSIPFDRIQDVNIEQGPLHRLVKLARVKFETGASAGNKQDDGSLDSITLERANELRDLIRAHRAGTTIKPPVAAEGGSEAETVEEAEERAPVFVMDMRRLLLAALFSFSLAIVGALFGLAQTYGDALGFDMFDPGFWIGISSQFGPLEAYMRQHQIVSVIFGIVTLVFAGFLTGIIRTIPRDWGFKLRRTETGFRRQRGLFTLTDVVLPLKRVQAAIRFTGPLKRRSGFYELKIQSLGRDTGNSGDHVVAPLATRDEISTIMAEMEWRPIPEVDDSWQRPRPAFVTSSLFGLVILFGTIGLGVSTLIQAVRLSQGEIDAFDFTQWGLIFGAIALIPTLLGTVFRFLDYRHRRHRVDSNRFLMRQGWWRQRMVVLPLDRIQSADVKRNVIDRWFGIADLKLGVAGGSGFAAHGIEAIDFTEIYALRETLLDDA</sequence>
<evidence type="ECO:0000313" key="3">
    <source>
        <dbReference type="EMBL" id="MCM8558455.1"/>
    </source>
</evidence>
<proteinExistence type="predicted"/>
<keyword evidence="1" id="KW-0472">Membrane</keyword>
<dbReference type="PANTHER" id="PTHR34473:SF2">
    <property type="entry name" value="UPF0699 TRANSMEMBRANE PROTEIN YDBT"/>
    <property type="match status" value="1"/>
</dbReference>
<dbReference type="EMBL" id="JAMSHT010000001">
    <property type="protein sequence ID" value="MCM8558455.1"/>
    <property type="molecule type" value="Genomic_DNA"/>
</dbReference>
<dbReference type="InterPro" id="IPR005182">
    <property type="entry name" value="YdbS-like_PH"/>
</dbReference>
<feature type="transmembrane region" description="Helical" evidence="1">
    <location>
        <begin position="59"/>
        <end position="78"/>
    </location>
</feature>
<dbReference type="AlphaFoldDB" id="A0A9X2EJ45"/>
<evidence type="ECO:0000259" key="2">
    <source>
        <dbReference type="Pfam" id="PF03703"/>
    </source>
</evidence>
<comment type="caution">
    <text evidence="3">The sequence shown here is derived from an EMBL/GenBank/DDBJ whole genome shotgun (WGS) entry which is preliminary data.</text>
</comment>
<evidence type="ECO:0000256" key="1">
    <source>
        <dbReference type="SAM" id="Phobius"/>
    </source>
</evidence>
<accession>A0A9X2EJ45</accession>
<dbReference type="InterPro" id="IPR014529">
    <property type="entry name" value="UCP026631"/>
</dbReference>
<feature type="transmembrane region" description="Helical" evidence="1">
    <location>
        <begin position="392"/>
        <end position="413"/>
    </location>
</feature>
<dbReference type="Proteomes" id="UP001155128">
    <property type="component" value="Unassembled WGS sequence"/>
</dbReference>
<dbReference type="RefSeq" id="WP_252115352.1">
    <property type="nucleotide sequence ID" value="NZ_JAMSHT010000001.1"/>
</dbReference>
<feature type="transmembrane region" description="Helical" evidence="1">
    <location>
        <begin position="425"/>
        <end position="449"/>
    </location>
</feature>